<feature type="transmembrane region" description="Helical" evidence="1">
    <location>
        <begin position="6"/>
        <end position="25"/>
    </location>
</feature>
<reference evidence="2 3" key="1">
    <citation type="submission" date="2020-07" db="EMBL/GenBank/DDBJ databases">
        <title>Genomic Encyclopedia of Type Strains, Phase IV (KMG-V): Genome sequencing to study the core and pangenomes of soil and plant-associated prokaryotes.</title>
        <authorList>
            <person name="Whitman W."/>
        </authorList>
    </citation>
    <scope>NUCLEOTIDE SEQUENCE [LARGE SCALE GENOMIC DNA]</scope>
    <source>
        <strain evidence="2 3">M8UP22</strain>
    </source>
</reference>
<keyword evidence="1" id="KW-0472">Membrane</keyword>
<evidence type="ECO:0000313" key="2">
    <source>
        <dbReference type="EMBL" id="NYF90758.1"/>
    </source>
</evidence>
<dbReference type="AlphaFoldDB" id="A0A852VCZ6"/>
<keyword evidence="1" id="KW-1133">Transmembrane helix</keyword>
<dbReference type="Proteomes" id="UP000564385">
    <property type="component" value="Unassembled WGS sequence"/>
</dbReference>
<dbReference type="EMBL" id="JACCCU010000002">
    <property type="protein sequence ID" value="NYF90758.1"/>
    <property type="molecule type" value="Genomic_DNA"/>
</dbReference>
<accession>A0A852VCZ6</accession>
<evidence type="ECO:0000313" key="3">
    <source>
        <dbReference type="Proteomes" id="UP000564385"/>
    </source>
</evidence>
<protein>
    <submittedName>
        <fullName evidence="2">Uncharacterized protein</fullName>
    </submittedName>
</protein>
<comment type="caution">
    <text evidence="2">The sequence shown here is derived from an EMBL/GenBank/DDBJ whole genome shotgun (WGS) entry which is preliminary data.</text>
</comment>
<name>A0A852VCZ6_9BACT</name>
<feature type="transmembrane region" description="Helical" evidence="1">
    <location>
        <begin position="37"/>
        <end position="65"/>
    </location>
</feature>
<organism evidence="2 3">
    <name type="scientific">Tunturiibacter lichenicola</name>
    <dbReference type="NCBI Taxonomy" id="2051959"/>
    <lineage>
        <taxon>Bacteria</taxon>
        <taxon>Pseudomonadati</taxon>
        <taxon>Acidobacteriota</taxon>
        <taxon>Terriglobia</taxon>
        <taxon>Terriglobales</taxon>
        <taxon>Acidobacteriaceae</taxon>
        <taxon>Tunturiibacter</taxon>
    </lineage>
</organism>
<gene>
    <name evidence="2" type="ORF">HDF08_002860</name>
</gene>
<feature type="transmembrane region" description="Helical" evidence="1">
    <location>
        <begin position="149"/>
        <end position="170"/>
    </location>
</feature>
<proteinExistence type="predicted"/>
<sequence length="196" mass="21177">MLPLLILMMLFAFLAMGAFVFVLCATAPPLRKYSLSAALWCATLGPCSVVWTVGAGLALVASGILMQATQTRSIHLPELPKGIGTGYIVFGLIGSLFTATVVAWVHQKAIRQMTFALFRIYAGRVAGGIGTVWGWCLGFWLLLNTQVHYRFALWGLAMAALCAGFGYSGFHWARWLRSKSPTTPGLVSQAEFEGLG</sequence>
<feature type="transmembrane region" description="Helical" evidence="1">
    <location>
        <begin position="125"/>
        <end position="143"/>
    </location>
</feature>
<evidence type="ECO:0000256" key="1">
    <source>
        <dbReference type="SAM" id="Phobius"/>
    </source>
</evidence>
<feature type="transmembrane region" description="Helical" evidence="1">
    <location>
        <begin position="85"/>
        <end position="105"/>
    </location>
</feature>
<keyword evidence="1" id="KW-0812">Transmembrane</keyword>